<dbReference type="STRING" id="1806994.A0A507C1I4"/>
<dbReference type="PANTHER" id="PTHR43272">
    <property type="entry name" value="LONG-CHAIN-FATTY-ACID--COA LIGASE"/>
    <property type="match status" value="1"/>
</dbReference>
<dbReference type="InterPro" id="IPR042099">
    <property type="entry name" value="ANL_N_sf"/>
</dbReference>
<evidence type="ECO:0000256" key="2">
    <source>
        <dbReference type="ARBA" id="ARBA00022840"/>
    </source>
</evidence>
<sequence length="714" mass="79252">MPTEAEKIYASGLRMFSDKDLQDHMKNTKGVLGKPVKGTEKPGSTASYRSAMCPDLVDGWTDAGIHSIAQIFDEALKMMGPDQPFLHHREKLVDLNGKVTWGPYVAQTRGAVNERRLNFGSGLCQLKMELCGGKEEDKWHFSIFANNRPEWFIADHGAICYGLVSAALFDSLGPESVSYIINHSDSHGLITTIDRIPSALSIAHECPNMKWIISMDELFTTEGKDLVQKAAAVGVKLVSFLEVEQLGKLHRRPVRYAGDDDMYTLCYTSGTTGQPKGGIITHRNMLATGRAIQYQGSGHYQSDFHLSYLPYAHAMERFILVEVLRSGAPVAFGRGDPALIMEDMQTWKPTYVASVPRIWNRLYAAITTRVLSTGGEKGLDAFRKAVAEKAAWTKKTSSVTHPKLDKLFFDAFKPLLGGRVRHAMSGSAPIAPDVLDTLRACFSMTFGEGYGQTESGGAISVQYRFEFDAAYKVGVPLVCNEYKLVSVPEMGYLVTDKPYPRGEVCFRGPNATPGYYKDAKKTADLIDKEGWLHTGDVGEIDEFGRLRILDRTKHIFKLAQGEYVAPEKLENIFQNSAYIAQIYVHGDSVRSELVAVVIPEPEPVLLRAIELGLIPKDVTIPALGVVTPELEKVCKDTKIMEVILKDIEKLGRDRKVMGYELPKAICLKPEIMTIQNGLLTPTNKVKRETVAKEYRPLIDMLYSKVDASRSPAKL</sequence>
<keyword evidence="2" id="KW-0067">ATP-binding</keyword>
<evidence type="ECO:0000256" key="1">
    <source>
        <dbReference type="ARBA" id="ARBA00022741"/>
    </source>
</evidence>
<dbReference type="PROSITE" id="PS00455">
    <property type="entry name" value="AMP_BINDING"/>
    <property type="match status" value="1"/>
</dbReference>
<keyword evidence="5" id="KW-1185">Reference proteome</keyword>
<dbReference type="Proteomes" id="UP000319731">
    <property type="component" value="Unassembled WGS sequence"/>
</dbReference>
<dbReference type="AlphaFoldDB" id="A0A507C1I4"/>
<name>A0A507C1I4_9FUNG</name>
<dbReference type="Pfam" id="PF00501">
    <property type="entry name" value="AMP-binding"/>
    <property type="match status" value="1"/>
</dbReference>
<proteinExistence type="predicted"/>
<gene>
    <name evidence="4" type="ORF">SmJEL517_g04949</name>
</gene>
<dbReference type="GeneID" id="42006174"/>
<reference evidence="4 5" key="1">
    <citation type="journal article" date="2019" name="Sci. Rep.">
        <title>Comparative genomics of chytrid fungi reveal insights into the obligate biotrophic and pathogenic lifestyle of Synchytrium endobioticum.</title>
        <authorList>
            <person name="van de Vossenberg B.T.L.H."/>
            <person name="Warris S."/>
            <person name="Nguyen H.D.T."/>
            <person name="van Gent-Pelzer M.P.E."/>
            <person name="Joly D.L."/>
            <person name="van de Geest H.C."/>
            <person name="Bonants P.J.M."/>
            <person name="Smith D.S."/>
            <person name="Levesque C.A."/>
            <person name="van der Lee T.A.J."/>
        </authorList>
    </citation>
    <scope>NUCLEOTIDE SEQUENCE [LARGE SCALE GENOMIC DNA]</scope>
    <source>
        <strain evidence="4 5">JEL517</strain>
    </source>
</reference>
<evidence type="ECO:0000259" key="3">
    <source>
        <dbReference type="Pfam" id="PF00501"/>
    </source>
</evidence>
<dbReference type="RefSeq" id="XP_031023149.1">
    <property type="nucleotide sequence ID" value="XM_031170877.1"/>
</dbReference>
<dbReference type="PANTHER" id="PTHR43272:SF33">
    <property type="entry name" value="AMP-BINDING DOMAIN-CONTAINING PROTEIN-RELATED"/>
    <property type="match status" value="1"/>
</dbReference>
<organism evidence="4 5">
    <name type="scientific">Synchytrium microbalum</name>
    <dbReference type="NCBI Taxonomy" id="1806994"/>
    <lineage>
        <taxon>Eukaryota</taxon>
        <taxon>Fungi</taxon>
        <taxon>Fungi incertae sedis</taxon>
        <taxon>Chytridiomycota</taxon>
        <taxon>Chytridiomycota incertae sedis</taxon>
        <taxon>Chytridiomycetes</taxon>
        <taxon>Synchytriales</taxon>
        <taxon>Synchytriaceae</taxon>
        <taxon>Synchytrium</taxon>
    </lineage>
</organism>
<evidence type="ECO:0000313" key="5">
    <source>
        <dbReference type="Proteomes" id="UP000319731"/>
    </source>
</evidence>
<accession>A0A507C1I4</accession>
<evidence type="ECO:0000313" key="4">
    <source>
        <dbReference type="EMBL" id="TPX31806.1"/>
    </source>
</evidence>
<dbReference type="InterPro" id="IPR000873">
    <property type="entry name" value="AMP-dep_synth/lig_dom"/>
</dbReference>
<dbReference type="GO" id="GO:0005783">
    <property type="term" value="C:endoplasmic reticulum"/>
    <property type="evidence" value="ECO:0007669"/>
    <property type="project" value="TreeGrafter"/>
</dbReference>
<protein>
    <recommendedName>
        <fullName evidence="3">AMP-dependent synthetase/ligase domain-containing protein</fullName>
    </recommendedName>
</protein>
<dbReference type="InterPro" id="IPR020845">
    <property type="entry name" value="AMP-binding_CS"/>
</dbReference>
<dbReference type="GO" id="GO:0016020">
    <property type="term" value="C:membrane"/>
    <property type="evidence" value="ECO:0007669"/>
    <property type="project" value="TreeGrafter"/>
</dbReference>
<keyword evidence="1" id="KW-0547">Nucleotide-binding</keyword>
<dbReference type="Gene3D" id="3.40.50.12780">
    <property type="entry name" value="N-terminal domain of ligase-like"/>
    <property type="match status" value="1"/>
</dbReference>
<dbReference type="SUPFAM" id="SSF56801">
    <property type="entry name" value="Acetyl-CoA synthetase-like"/>
    <property type="match status" value="1"/>
</dbReference>
<comment type="caution">
    <text evidence="4">The sequence shown here is derived from an EMBL/GenBank/DDBJ whole genome shotgun (WGS) entry which is preliminary data.</text>
</comment>
<dbReference type="EMBL" id="QEAO01000039">
    <property type="protein sequence ID" value="TPX31806.1"/>
    <property type="molecule type" value="Genomic_DNA"/>
</dbReference>
<dbReference type="GO" id="GO:0004467">
    <property type="term" value="F:long-chain fatty acid-CoA ligase activity"/>
    <property type="evidence" value="ECO:0007669"/>
    <property type="project" value="TreeGrafter"/>
</dbReference>
<feature type="domain" description="AMP-dependent synthetase/ligase" evidence="3">
    <location>
        <begin position="107"/>
        <end position="516"/>
    </location>
</feature>
<dbReference type="GO" id="GO:0005524">
    <property type="term" value="F:ATP binding"/>
    <property type="evidence" value="ECO:0007669"/>
    <property type="project" value="UniProtKB-KW"/>
</dbReference>
<dbReference type="OrthoDB" id="1700726at2759"/>